<name>A0A173S1B6_PARDI</name>
<dbReference type="CDD" id="cd00845">
    <property type="entry name" value="MPP_UshA_N_like"/>
    <property type="match status" value="1"/>
</dbReference>
<comment type="similarity">
    <text evidence="2">Belongs to the 5'-nucleotidase family.</text>
</comment>
<dbReference type="RefSeq" id="WP_057318823.1">
    <property type="nucleotide sequence ID" value="NZ_CYXP01000001.1"/>
</dbReference>
<dbReference type="GO" id="GO:0008768">
    <property type="term" value="F:UDP-sugar diphosphatase activity"/>
    <property type="evidence" value="ECO:0007669"/>
    <property type="project" value="TreeGrafter"/>
</dbReference>
<dbReference type="GO" id="GO:0030288">
    <property type="term" value="C:outer membrane-bounded periplasmic space"/>
    <property type="evidence" value="ECO:0007669"/>
    <property type="project" value="TreeGrafter"/>
</dbReference>
<dbReference type="GO" id="GO:0009166">
    <property type="term" value="P:nucleotide catabolic process"/>
    <property type="evidence" value="ECO:0007669"/>
    <property type="project" value="InterPro"/>
</dbReference>
<dbReference type="InterPro" id="IPR008334">
    <property type="entry name" value="5'-Nucleotdase_C"/>
</dbReference>
<dbReference type="Proteomes" id="UP000095591">
    <property type="component" value="Unassembled WGS sequence"/>
</dbReference>
<reference evidence="5 6" key="1">
    <citation type="submission" date="2015-09" db="EMBL/GenBank/DDBJ databases">
        <authorList>
            <consortium name="Pathogen Informatics"/>
        </authorList>
    </citation>
    <scope>NUCLEOTIDE SEQUENCE [LARGE SCALE GENOMIC DNA]</scope>
    <source>
        <strain evidence="5 6">2789STDY5608872</strain>
    </source>
</reference>
<evidence type="ECO:0000313" key="6">
    <source>
        <dbReference type="Proteomes" id="UP000095591"/>
    </source>
</evidence>
<dbReference type="InterPro" id="IPR004843">
    <property type="entry name" value="Calcineurin-like_PHP"/>
</dbReference>
<dbReference type="GO" id="GO:0000166">
    <property type="term" value="F:nucleotide binding"/>
    <property type="evidence" value="ECO:0007669"/>
    <property type="project" value="UniProtKB-KW"/>
</dbReference>
<dbReference type="InterPro" id="IPR036907">
    <property type="entry name" value="5'-Nucleotdase_C_sf"/>
</dbReference>
<dbReference type="SUPFAM" id="SSF55816">
    <property type="entry name" value="5'-nucleotidase (syn. UDP-sugar hydrolase), C-terminal domain"/>
    <property type="match status" value="1"/>
</dbReference>
<sequence>MGLKKQFVSAILLGSALTAPLFAQDIATPSSSIDTLAIFSFNDFHGAFASDGITPGAARLVQMTQNEKQRYPHSIVVSGGDNFSGSYFSKITKGEPIKEMYEAMDVEMSAIGNHEFDWGLPYLVDTATLNIPHVAANITEEKKYTHPDWLSPYRIVERKLKDGSSLRIAFIGLTTTDTYVKTKPENLKGLQFTHPLGAACIQTVYQLKKEGQIDMIILLMHIGTDMKMPYRITEENAQGLPFIDKVDAIISAHSHELVLDKINNIPIIQAGVNGTHIGKLLFQIQDFNGHRDISFIQGDTVRVACEENPEMREAVEKIMDKYRLNEKLATAKEALIHDRTINKFDYTPIGALVTAAYAQRFQKEMPAYKDQPVIGVNHYGGIRAALPKGDITRLRAGNILPFGSAIVAYRFDGKRLKKLLEDGRKNPNGFLQSSDLTLTLSGNKIEKIVYTRDGQKTEIEDNTSCVVTLDAFITDGGDGYDASLFKGYEIPEFDNLGIISTDAFMDYLKGFKKPITVESTHMPVISK</sequence>
<dbReference type="EMBL" id="CYXP01000001">
    <property type="protein sequence ID" value="CUM83756.1"/>
    <property type="molecule type" value="Genomic_DNA"/>
</dbReference>
<dbReference type="PANTHER" id="PTHR11575:SF24">
    <property type="entry name" value="5'-NUCLEOTIDASE"/>
    <property type="match status" value="1"/>
</dbReference>
<evidence type="ECO:0000313" key="5">
    <source>
        <dbReference type="EMBL" id="CUM83756.1"/>
    </source>
</evidence>
<dbReference type="GO" id="GO:0008253">
    <property type="term" value="F:5'-nucleotidase activity"/>
    <property type="evidence" value="ECO:0007669"/>
    <property type="project" value="TreeGrafter"/>
</dbReference>
<keyword evidence="2" id="KW-0547">Nucleotide-binding</keyword>
<dbReference type="Gene3D" id="3.60.21.10">
    <property type="match status" value="1"/>
</dbReference>
<keyword evidence="1 2" id="KW-0732">Signal</keyword>
<dbReference type="InterPro" id="IPR029052">
    <property type="entry name" value="Metallo-depent_PP-like"/>
</dbReference>
<feature type="chain" id="PRO_5029086799" evidence="2">
    <location>
        <begin position="24"/>
        <end position="527"/>
    </location>
</feature>
<dbReference type="InterPro" id="IPR006179">
    <property type="entry name" value="5_nucleotidase/apyrase"/>
</dbReference>
<evidence type="ECO:0000259" key="4">
    <source>
        <dbReference type="Pfam" id="PF02872"/>
    </source>
</evidence>
<gene>
    <name evidence="5" type="primary">yfkN_1</name>
    <name evidence="5" type="ORF">ERS852429_00820</name>
</gene>
<evidence type="ECO:0000256" key="2">
    <source>
        <dbReference type="RuleBase" id="RU362119"/>
    </source>
</evidence>
<evidence type="ECO:0000256" key="1">
    <source>
        <dbReference type="ARBA" id="ARBA00022729"/>
    </source>
</evidence>
<dbReference type="Gene3D" id="3.90.780.10">
    <property type="entry name" value="5'-Nucleotidase, C-terminal domain"/>
    <property type="match status" value="1"/>
</dbReference>
<keyword evidence="2" id="KW-0378">Hydrolase</keyword>
<dbReference type="PANTHER" id="PTHR11575">
    <property type="entry name" value="5'-NUCLEOTIDASE-RELATED"/>
    <property type="match status" value="1"/>
</dbReference>
<feature type="domain" description="Calcineurin-like phosphoesterase" evidence="3">
    <location>
        <begin position="41"/>
        <end position="256"/>
    </location>
</feature>
<dbReference type="Pfam" id="PF00149">
    <property type="entry name" value="Metallophos"/>
    <property type="match status" value="1"/>
</dbReference>
<proteinExistence type="inferred from homology"/>
<feature type="signal peptide" evidence="2">
    <location>
        <begin position="1"/>
        <end position="23"/>
    </location>
</feature>
<evidence type="ECO:0000259" key="3">
    <source>
        <dbReference type="Pfam" id="PF00149"/>
    </source>
</evidence>
<organism evidence="5 6">
    <name type="scientific">Parabacteroides distasonis</name>
    <dbReference type="NCBI Taxonomy" id="823"/>
    <lineage>
        <taxon>Bacteria</taxon>
        <taxon>Pseudomonadati</taxon>
        <taxon>Bacteroidota</taxon>
        <taxon>Bacteroidia</taxon>
        <taxon>Bacteroidales</taxon>
        <taxon>Tannerellaceae</taxon>
        <taxon>Parabacteroides</taxon>
    </lineage>
</organism>
<protein>
    <submittedName>
        <fullName evidence="5">Trifunctional nucleotide phosphoesterase protein YfkN</fullName>
    </submittedName>
</protein>
<dbReference type="PRINTS" id="PR01607">
    <property type="entry name" value="APYRASEFAMLY"/>
</dbReference>
<dbReference type="SUPFAM" id="SSF56300">
    <property type="entry name" value="Metallo-dependent phosphatases"/>
    <property type="match status" value="1"/>
</dbReference>
<accession>A0A173S1B6</accession>
<feature type="domain" description="5'-Nucleotidase C-terminal" evidence="4">
    <location>
        <begin position="337"/>
        <end position="482"/>
    </location>
</feature>
<dbReference type="Pfam" id="PF02872">
    <property type="entry name" value="5_nucleotid_C"/>
    <property type="match status" value="1"/>
</dbReference>
<dbReference type="AlphaFoldDB" id="A0A173S1B6"/>